<comment type="catalytic activity">
    <reaction evidence="8 9">
        <text>a quinone + sn-glycerol 3-phosphate = dihydroxyacetone phosphate + a quinol</text>
        <dbReference type="Rhea" id="RHEA:18977"/>
        <dbReference type="ChEBI" id="CHEBI:24646"/>
        <dbReference type="ChEBI" id="CHEBI:57597"/>
        <dbReference type="ChEBI" id="CHEBI:57642"/>
        <dbReference type="ChEBI" id="CHEBI:132124"/>
        <dbReference type="EC" id="1.1.5.3"/>
    </reaction>
</comment>
<evidence type="ECO:0000313" key="13">
    <source>
        <dbReference type="Proteomes" id="UP000006691"/>
    </source>
</evidence>
<dbReference type="KEGG" id="siv:SSIL_1865"/>
<reference evidence="12 13" key="2">
    <citation type="journal article" date="2012" name="J. Biosci. Bioeng.">
        <title>Complete genome sequence and characterization of the N-acylhomoserine lactone-degrading gene of the potato leaf-associated Solibacillus silvestris.</title>
        <authorList>
            <person name="Morohoshi T."/>
            <person name="Tominaga Y."/>
            <person name="Someya N."/>
            <person name="Ikeda T."/>
        </authorList>
    </citation>
    <scope>NUCLEOTIDE SEQUENCE [LARGE SCALE GENOMIC DNA]</scope>
    <source>
        <strain evidence="12 13">StLB046</strain>
    </source>
</reference>
<keyword evidence="7 9" id="KW-0560">Oxidoreductase</keyword>
<dbReference type="PANTHER" id="PTHR11985:SF35">
    <property type="entry name" value="ANAEROBIC GLYCEROL-3-PHOSPHATE DEHYDROGENASE SUBUNIT A"/>
    <property type="match status" value="1"/>
</dbReference>
<evidence type="ECO:0000313" key="12">
    <source>
        <dbReference type="EMBL" id="BAK16288.1"/>
    </source>
</evidence>
<dbReference type="InterPro" id="IPR038299">
    <property type="entry name" value="DAO_C_sf"/>
</dbReference>
<evidence type="ECO:0000256" key="2">
    <source>
        <dbReference type="ARBA" id="ARBA00004977"/>
    </source>
</evidence>
<protein>
    <recommendedName>
        <fullName evidence="9">Glycerol-3-phosphate dehydrogenase</fullName>
        <ecNumber evidence="9">1.1.5.3</ecNumber>
    </recommendedName>
</protein>
<dbReference type="Gene3D" id="1.10.8.870">
    <property type="entry name" value="Alpha-glycerophosphate oxidase, cap domain"/>
    <property type="match status" value="1"/>
</dbReference>
<comment type="cofactor">
    <cofactor evidence="1 9">
        <name>FAD</name>
        <dbReference type="ChEBI" id="CHEBI:57692"/>
    </cofactor>
</comment>
<dbReference type="InterPro" id="IPR031656">
    <property type="entry name" value="DAO_C"/>
</dbReference>
<dbReference type="HOGENOM" id="CLU_015740_5_1_9"/>
<dbReference type="GO" id="GO:0009331">
    <property type="term" value="C:glycerol-3-phosphate dehydrogenase (FAD) complex"/>
    <property type="evidence" value="ECO:0007669"/>
    <property type="project" value="UniProtKB-UniRule"/>
</dbReference>
<name>F2F0P4_SOLSS</name>
<dbReference type="PATRIC" id="fig|1002809.3.peg.1885"/>
<accession>F2F0P4</accession>
<feature type="domain" description="Alpha-glycerophosphate oxidase C-terminal" evidence="11">
    <location>
        <begin position="405"/>
        <end position="528"/>
    </location>
</feature>
<evidence type="ECO:0000256" key="7">
    <source>
        <dbReference type="ARBA" id="ARBA00023002"/>
    </source>
</evidence>
<dbReference type="Gene3D" id="3.30.9.10">
    <property type="entry name" value="D-Amino Acid Oxidase, subunit A, domain 2"/>
    <property type="match status" value="1"/>
</dbReference>
<comment type="similarity">
    <text evidence="3 9">Belongs to the FAD-dependent glycerol-3-phosphate dehydrogenase family.</text>
</comment>
<reference evidence="13" key="1">
    <citation type="submission" date="2011-04" db="EMBL/GenBank/DDBJ databases">
        <title>Genome sequence of Solibacillus silvestris StLB046.</title>
        <authorList>
            <person name="Morohoshi T."/>
            <person name="Someya N."/>
            <person name="Ikeda T."/>
        </authorList>
    </citation>
    <scope>NUCLEOTIDE SEQUENCE [LARGE SCALE GENOMIC DNA]</scope>
    <source>
        <strain evidence="13">StLB046</strain>
    </source>
</reference>
<dbReference type="InterPro" id="IPR036188">
    <property type="entry name" value="FAD/NAD-bd_sf"/>
</dbReference>
<evidence type="ECO:0000256" key="9">
    <source>
        <dbReference type="RuleBase" id="RU361217"/>
    </source>
</evidence>
<dbReference type="PANTHER" id="PTHR11985">
    <property type="entry name" value="GLYCEROL-3-PHOSPHATE DEHYDROGENASE"/>
    <property type="match status" value="1"/>
</dbReference>
<dbReference type="eggNOG" id="COG0578">
    <property type="taxonomic scope" value="Bacteria"/>
</dbReference>
<evidence type="ECO:0000256" key="3">
    <source>
        <dbReference type="ARBA" id="ARBA00007330"/>
    </source>
</evidence>
<dbReference type="InterPro" id="IPR000447">
    <property type="entry name" value="G3P_DH_FAD-dep"/>
</dbReference>
<keyword evidence="4 9" id="KW-0285">Flavoprotein</keyword>
<evidence type="ECO:0000256" key="5">
    <source>
        <dbReference type="ARBA" id="ARBA00022798"/>
    </source>
</evidence>
<dbReference type="UniPathway" id="UPA00618">
    <property type="reaction ID" value="UER00674"/>
</dbReference>
<dbReference type="RefSeq" id="WP_014823620.1">
    <property type="nucleotide sequence ID" value="NC_018065.1"/>
</dbReference>
<keyword evidence="13" id="KW-1185">Reference proteome</keyword>
<keyword evidence="6" id="KW-0274">FAD</keyword>
<dbReference type="EMBL" id="AP012157">
    <property type="protein sequence ID" value="BAK16288.1"/>
    <property type="molecule type" value="Genomic_DNA"/>
</dbReference>
<dbReference type="InterPro" id="IPR006076">
    <property type="entry name" value="FAD-dep_OxRdtase"/>
</dbReference>
<keyword evidence="5" id="KW-0319">Glycerol metabolism</keyword>
<evidence type="ECO:0000256" key="8">
    <source>
        <dbReference type="ARBA" id="ARBA00049055"/>
    </source>
</evidence>
<evidence type="ECO:0000256" key="1">
    <source>
        <dbReference type="ARBA" id="ARBA00001974"/>
    </source>
</evidence>
<organism evidence="12 13">
    <name type="scientific">Solibacillus silvestris (strain StLB046)</name>
    <name type="common">Bacillus silvestris</name>
    <dbReference type="NCBI Taxonomy" id="1002809"/>
    <lineage>
        <taxon>Bacteria</taxon>
        <taxon>Bacillati</taxon>
        <taxon>Bacillota</taxon>
        <taxon>Bacilli</taxon>
        <taxon>Bacillales</taxon>
        <taxon>Caryophanaceae</taxon>
        <taxon>Solibacillus</taxon>
    </lineage>
</organism>
<evidence type="ECO:0000259" key="11">
    <source>
        <dbReference type="Pfam" id="PF16901"/>
    </source>
</evidence>
<dbReference type="AlphaFoldDB" id="F2F0P4"/>
<evidence type="ECO:0000259" key="10">
    <source>
        <dbReference type="Pfam" id="PF01266"/>
    </source>
</evidence>
<dbReference type="PROSITE" id="PS00978">
    <property type="entry name" value="FAD_G3PDH_2"/>
    <property type="match status" value="1"/>
</dbReference>
<dbReference type="GO" id="GO:0004368">
    <property type="term" value="F:glycerol-3-phosphate dehydrogenase (quinone) activity"/>
    <property type="evidence" value="ECO:0007669"/>
    <property type="project" value="UniProtKB-EC"/>
</dbReference>
<dbReference type="SUPFAM" id="SSF51905">
    <property type="entry name" value="FAD/NAD(P)-binding domain"/>
    <property type="match status" value="1"/>
</dbReference>
<comment type="pathway">
    <text evidence="2">Polyol metabolism; glycerol degradation via glycerol kinase pathway; glycerone phosphate from sn-glycerol 3-phosphate (aerobic route): step 1/1.</text>
</comment>
<dbReference type="GO" id="GO:0046168">
    <property type="term" value="P:glycerol-3-phosphate catabolic process"/>
    <property type="evidence" value="ECO:0007669"/>
    <property type="project" value="TreeGrafter"/>
</dbReference>
<proteinExistence type="inferred from homology"/>
<dbReference type="SUPFAM" id="SSF54373">
    <property type="entry name" value="FAD-linked reductases, C-terminal domain"/>
    <property type="match status" value="1"/>
</dbReference>
<dbReference type="Proteomes" id="UP000006691">
    <property type="component" value="Chromosome"/>
</dbReference>
<feature type="domain" description="FAD dependent oxidoreductase" evidence="10">
    <location>
        <begin position="22"/>
        <end position="348"/>
    </location>
</feature>
<sequence length="547" mass="60062">MSTASALQRSIIMNDLQSKEYDVLVIGGGITGVGIALDAITRGLSVALVEMQDFAAGTSSRSTKLVHGGLRYLKQFEIKEVAELGKERAIVYENGPHVTTPVWMLLPFHKGGTFGKFSTSIGLRVYDFLAGVKKSERRYMLTSAQTLEKEPLVKQADLLGGGVYVEYRTDDARLTIEVAKSAIEKGAVLANYTKASGFLYNDAKKIIGIEATDLLSNETIQIHAKKVVNAAGPWVDDVRSIEGKTSGKHLILSKGVHIVFDQSKFPLKQAVYFDTPDGRMVFAIPRNGKTYVGTTDTFYEGDPRNMDIEQSDRDYIMNAIHYMFPNVKVTDTDIESSWAGVRPLIHEEGKGPSEISRHDEVWESASGLVTIAGGKLTGYRKMAETVVDKIAASLNSEFGVASKPCITKDIPISGGEVGGSKHIQTFISKKIESGVKAGLTHEEADYLAQHYGSNVEKVFSYVANANDTMPKALFAQLQYGIEHELVTTPVDFFVRRTGNMFFNIASVLAHKEAVITHMAQQLNWTDAQLSEFTELLNIEIKRATTAK</sequence>
<dbReference type="PRINTS" id="PR01001">
    <property type="entry name" value="FADG3PDH"/>
</dbReference>
<evidence type="ECO:0000256" key="4">
    <source>
        <dbReference type="ARBA" id="ARBA00022630"/>
    </source>
</evidence>
<gene>
    <name evidence="12" type="ordered locus">SSIL_1865</name>
</gene>
<dbReference type="Gene3D" id="3.50.50.60">
    <property type="entry name" value="FAD/NAD(P)-binding domain"/>
    <property type="match status" value="1"/>
</dbReference>
<dbReference type="Pfam" id="PF01266">
    <property type="entry name" value="DAO"/>
    <property type="match status" value="1"/>
</dbReference>
<dbReference type="GO" id="GO:0019563">
    <property type="term" value="P:glycerol catabolic process"/>
    <property type="evidence" value="ECO:0007669"/>
    <property type="project" value="UniProtKB-UniPathway"/>
</dbReference>
<evidence type="ECO:0000256" key="6">
    <source>
        <dbReference type="ARBA" id="ARBA00022827"/>
    </source>
</evidence>
<dbReference type="PROSITE" id="PS00977">
    <property type="entry name" value="FAD_G3PDH_1"/>
    <property type="match status" value="1"/>
</dbReference>
<dbReference type="Pfam" id="PF16901">
    <property type="entry name" value="DAO_C"/>
    <property type="match status" value="1"/>
</dbReference>
<dbReference type="EC" id="1.1.5.3" evidence="9"/>
<dbReference type="STRING" id="1002809.SSIL_1865"/>